<dbReference type="GeneID" id="26909829"/>
<dbReference type="AlphaFoldDB" id="A0A0M9FQJ5"/>
<dbReference type="GO" id="GO:0140284">
    <property type="term" value="C:endoplasmic reticulum-endosome membrane contact site"/>
    <property type="evidence" value="ECO:0007669"/>
    <property type="project" value="TreeGrafter"/>
</dbReference>
<dbReference type="PANTHER" id="PTHR46384:SF2">
    <property type="entry name" value="CRAL-TRIO DOMAIN-CONTAINING PROTEIN"/>
    <property type="match status" value="1"/>
</dbReference>
<feature type="transmembrane region" description="Helical" evidence="1">
    <location>
        <begin position="751"/>
        <end position="773"/>
    </location>
</feature>
<dbReference type="SUPFAM" id="SSF52087">
    <property type="entry name" value="CRAL/TRIO domain"/>
    <property type="match status" value="1"/>
</dbReference>
<proteinExistence type="predicted"/>
<keyword evidence="1" id="KW-0472">Membrane</keyword>
<evidence type="ECO:0000313" key="4">
    <source>
        <dbReference type="Proteomes" id="UP000037923"/>
    </source>
</evidence>
<feature type="transmembrane region" description="Helical" evidence="1">
    <location>
        <begin position="658"/>
        <end position="678"/>
    </location>
</feature>
<dbReference type="EMBL" id="LGTL01000032">
    <property type="protein sequence ID" value="KPA73967.1"/>
    <property type="molecule type" value="Genomic_DNA"/>
</dbReference>
<feature type="transmembrane region" description="Helical" evidence="1">
    <location>
        <begin position="434"/>
        <end position="452"/>
    </location>
</feature>
<dbReference type="OrthoDB" id="262042at2759"/>
<evidence type="ECO:0000256" key="1">
    <source>
        <dbReference type="SAM" id="Phobius"/>
    </source>
</evidence>
<sequence length="1133" mass="127321">MSNAPVLLDIGTDALAHQAEVDEVKRRMGITHHYFDCWIYGFLENKNFNIDEAVAKLQRRADFEREQLATYNVTDWMMENMRKGIIQVVGNDKAGRVTLYVTTARDKPQSSRREESRMNFDMFVNYATRLRPESKRCQMAMLINQDKSSMMSNLDMTFQADIALRIAKFYPGCVDKMYICKMGRLLSALAKPIFSRLPAIVSDRIIIVSDSDIKNGKLLELYDENVLPIALGGKNDCDKQENYDRFATTVSAYFSQLKAAVLRGDSVKEWELNNLRAGGYIEELSRMDALKRSVIEPGSSMRGATPSLYDTNLLGLDHNTSFSEHSFSQRSPGEVYVDIDDDANLLTCDTVGTEMVRRRNSDLLYRHSIGSVQTTPTQRDLFTEYVTQYATIETFFRISLMEMHEREWLQIVQWELQERRTLCDDEGVIRGDKLLAGLPPALLMVAKGFLWLCLMVNSFFFFVGTCFIALLGVLVLINIFFAMFVKPFQAFLYGAAFIVVACQFVIFCSRGFDVARNTFQGRVIQALKAFGGKALAFQLVIDVGCVVGYFVLFCVMAARYDVLTGLQYSLAYGWIVAVCLIFIYHVVFAFGFRTVNKRSYAHGSRQNNAEATLYLFMEVEMDDESAEDRCPPTEVLLLTLVGVFSVAMGVAWLTGGGFFFLCAVVVAQAVLLLLCTVFMSAHNVGASSNITVCGVFYASMFWMDAVFTMSQNTWYNQWGGSMLAVLFVMLFFVVLGMVSVYGPWKGAVRRWLFRVSWLLLLLHMIGCVVGLLVLNYRTGLFVVALVIHLLLCIVRTNEASNHYGVFTMTAAFTLVLLTCCLMGHSSMRDVYSGSVSNSIMPRYADRFRNVRSSGSGVAAVDWQRSHADNGTFAAPSQVMPPLCLSRFAPTLDIVGMALFAKLGLNLDQVSQDEDLARWFPSYHRISIANMTEENFVHVSAFREETSTRNTTVLVVRPGTDVMLLIESMTMWIDTYALSFFSFLTPAPYVEKLLPYLSFMQDMVPLRWKTSVTATSKTVRRLLGNVETGTSNETYYVVSHGPLGSYAAVVGLQTGVPSLRSIVFSGSPIALSRFDLHLTEETLAQRLLAVQTMQTVFSTWYLRSASTQYIPCRLGGTTCDRINTTIDELNTLCS</sequence>
<dbReference type="RefSeq" id="XP_015652406.1">
    <property type="nucleotide sequence ID" value="XM_015809086.1"/>
</dbReference>
<dbReference type="InterPro" id="IPR001251">
    <property type="entry name" value="CRAL-TRIO_dom"/>
</dbReference>
<feature type="transmembrane region" description="Helical" evidence="1">
    <location>
        <begin position="779"/>
        <end position="796"/>
    </location>
</feature>
<evidence type="ECO:0000313" key="3">
    <source>
        <dbReference type="EMBL" id="KPA73967.1"/>
    </source>
</evidence>
<feature type="transmembrane region" description="Helical" evidence="1">
    <location>
        <begin position="534"/>
        <end position="558"/>
    </location>
</feature>
<keyword evidence="4" id="KW-1185">Reference proteome</keyword>
<dbReference type="Pfam" id="PF24044">
    <property type="entry name" value="DUF7353"/>
    <property type="match status" value="1"/>
</dbReference>
<dbReference type="CDD" id="cd00170">
    <property type="entry name" value="SEC14"/>
    <property type="match status" value="1"/>
</dbReference>
<reference evidence="3 4" key="1">
    <citation type="submission" date="2015-07" db="EMBL/GenBank/DDBJ databases">
        <title>High-quality genome of monoxenous trypanosomatid Leptomonas pyrrhocoris.</title>
        <authorList>
            <person name="Flegontov P."/>
            <person name="Butenko A."/>
            <person name="Firsov S."/>
            <person name="Vlcek C."/>
            <person name="Logacheva M.D."/>
            <person name="Field M."/>
            <person name="Filatov D."/>
            <person name="Flegontova O."/>
            <person name="Gerasimov E."/>
            <person name="Jackson A.P."/>
            <person name="Kelly S."/>
            <person name="Opperdoes F."/>
            <person name="O'Reilly A."/>
            <person name="Votypka J."/>
            <person name="Yurchenko V."/>
            <person name="Lukes J."/>
        </authorList>
    </citation>
    <scope>NUCLEOTIDE SEQUENCE [LARGE SCALE GENOMIC DNA]</scope>
    <source>
        <strain evidence="3">H10</strain>
    </source>
</reference>
<dbReference type="VEuPathDB" id="TriTrypDB:LpyrH10_32_0790"/>
<protein>
    <recommendedName>
        <fullName evidence="2">CRAL-TRIO domain-containing protein</fullName>
    </recommendedName>
</protein>
<keyword evidence="1" id="KW-0812">Transmembrane</keyword>
<dbReference type="Pfam" id="PF00650">
    <property type="entry name" value="CRAL_TRIO"/>
    <property type="match status" value="1"/>
</dbReference>
<dbReference type="PANTHER" id="PTHR46384">
    <property type="entry name" value="MOTILE SPERM DOMAIN-CONTAINING PROTEIN 2"/>
    <property type="match status" value="1"/>
</dbReference>
<feature type="transmembrane region" description="Helical" evidence="1">
    <location>
        <begin position="459"/>
        <end position="484"/>
    </location>
</feature>
<dbReference type="InterPro" id="IPR053012">
    <property type="entry name" value="ER-organelle_contact"/>
</dbReference>
<gene>
    <name evidence="3" type="ORF">ABB37_09546</name>
</gene>
<dbReference type="GO" id="GO:0012505">
    <property type="term" value="C:endomembrane system"/>
    <property type="evidence" value="ECO:0007669"/>
    <property type="project" value="TreeGrafter"/>
</dbReference>
<dbReference type="PROSITE" id="PS50191">
    <property type="entry name" value="CRAL_TRIO"/>
    <property type="match status" value="1"/>
</dbReference>
<keyword evidence="1" id="KW-1133">Transmembrane helix</keyword>
<comment type="caution">
    <text evidence="3">The sequence shown here is derived from an EMBL/GenBank/DDBJ whole genome shotgun (WGS) entry which is preliminary data.</text>
</comment>
<dbReference type="Proteomes" id="UP000037923">
    <property type="component" value="Unassembled WGS sequence"/>
</dbReference>
<feature type="transmembrane region" description="Helical" evidence="1">
    <location>
        <begin position="690"/>
        <end position="710"/>
    </location>
</feature>
<feature type="domain" description="CRAL-TRIO" evidence="2">
    <location>
        <begin position="88"/>
        <end position="239"/>
    </location>
</feature>
<dbReference type="OMA" id="LQIVQWE"/>
<name>A0A0M9FQJ5_LEPPY</name>
<dbReference type="Gene3D" id="3.40.525.10">
    <property type="entry name" value="CRAL-TRIO lipid binding domain"/>
    <property type="match status" value="1"/>
</dbReference>
<dbReference type="InterPro" id="IPR036865">
    <property type="entry name" value="CRAL-TRIO_dom_sf"/>
</dbReference>
<dbReference type="InterPro" id="IPR055777">
    <property type="entry name" value="DUF7353"/>
</dbReference>
<organism evidence="3 4">
    <name type="scientific">Leptomonas pyrrhocoris</name>
    <name type="common">Firebug parasite</name>
    <dbReference type="NCBI Taxonomy" id="157538"/>
    <lineage>
        <taxon>Eukaryota</taxon>
        <taxon>Discoba</taxon>
        <taxon>Euglenozoa</taxon>
        <taxon>Kinetoplastea</taxon>
        <taxon>Metakinetoplastina</taxon>
        <taxon>Trypanosomatida</taxon>
        <taxon>Trypanosomatidae</taxon>
        <taxon>Leishmaniinae</taxon>
        <taxon>Leptomonas</taxon>
    </lineage>
</organism>
<feature type="transmembrane region" description="Helical" evidence="1">
    <location>
        <begin position="570"/>
        <end position="592"/>
    </location>
</feature>
<feature type="transmembrane region" description="Helical" evidence="1">
    <location>
        <begin position="635"/>
        <end position="652"/>
    </location>
</feature>
<evidence type="ECO:0000259" key="2">
    <source>
        <dbReference type="PROSITE" id="PS50191"/>
    </source>
</evidence>
<feature type="transmembrane region" description="Helical" evidence="1">
    <location>
        <begin position="722"/>
        <end position="744"/>
    </location>
</feature>
<feature type="transmembrane region" description="Helical" evidence="1">
    <location>
        <begin position="490"/>
        <end position="513"/>
    </location>
</feature>
<accession>A0A0M9FQJ5</accession>
<feature type="transmembrane region" description="Helical" evidence="1">
    <location>
        <begin position="803"/>
        <end position="824"/>
    </location>
</feature>